<dbReference type="Pfam" id="PF00486">
    <property type="entry name" value="Trans_reg_C"/>
    <property type="match status" value="1"/>
</dbReference>
<evidence type="ECO:0000256" key="4">
    <source>
        <dbReference type="PROSITE-ProRule" id="PRU00169"/>
    </source>
</evidence>
<accession>A0ABT5WJJ1</accession>
<dbReference type="Gene3D" id="1.10.10.10">
    <property type="entry name" value="Winged helix-like DNA-binding domain superfamily/Winged helix DNA-binding domain"/>
    <property type="match status" value="1"/>
</dbReference>
<organism evidence="8 9">
    <name type="scientific">Novosphingobium album</name>
    <name type="common">ex Liu et al. 2023</name>
    <dbReference type="NCBI Taxonomy" id="3031130"/>
    <lineage>
        <taxon>Bacteria</taxon>
        <taxon>Pseudomonadati</taxon>
        <taxon>Pseudomonadota</taxon>
        <taxon>Alphaproteobacteria</taxon>
        <taxon>Sphingomonadales</taxon>
        <taxon>Sphingomonadaceae</taxon>
        <taxon>Novosphingobium</taxon>
    </lineage>
</organism>
<evidence type="ECO:0000259" key="7">
    <source>
        <dbReference type="PROSITE" id="PS51755"/>
    </source>
</evidence>
<dbReference type="Gene3D" id="3.40.50.2300">
    <property type="match status" value="1"/>
</dbReference>
<feature type="DNA-binding region" description="OmpR/PhoB-type" evidence="5">
    <location>
        <begin position="127"/>
        <end position="213"/>
    </location>
</feature>
<evidence type="ECO:0000256" key="3">
    <source>
        <dbReference type="ARBA" id="ARBA00023125"/>
    </source>
</evidence>
<reference evidence="8 9" key="1">
    <citation type="submission" date="2023-03" db="EMBL/GenBank/DDBJ databases">
        <title>NovoSphingobium album sp. nov. isolated from polycyclic aromatic hydrocarbons- and heavy-metal polluted soil.</title>
        <authorList>
            <person name="Liu Z."/>
            <person name="Wang K."/>
        </authorList>
    </citation>
    <scope>NUCLEOTIDE SEQUENCE [LARGE SCALE GENOMIC DNA]</scope>
    <source>
        <strain evidence="8 9">H3SJ31-1</strain>
    </source>
</reference>
<keyword evidence="3 5" id="KW-0238">DNA-binding</keyword>
<dbReference type="PROSITE" id="PS51755">
    <property type="entry name" value="OMPR_PHOB"/>
    <property type="match status" value="1"/>
</dbReference>
<dbReference type="PANTHER" id="PTHR48111">
    <property type="entry name" value="REGULATOR OF RPOS"/>
    <property type="match status" value="1"/>
</dbReference>
<feature type="modified residue" description="4-aspartylphosphate" evidence="4">
    <location>
        <position position="51"/>
    </location>
</feature>
<dbReference type="InterPro" id="IPR001867">
    <property type="entry name" value="OmpR/PhoB-type_DNA-bd"/>
</dbReference>
<dbReference type="EMBL" id="JARESE010000001">
    <property type="protein sequence ID" value="MDE8650212.1"/>
    <property type="molecule type" value="Genomic_DNA"/>
</dbReference>
<evidence type="ECO:0000256" key="1">
    <source>
        <dbReference type="ARBA" id="ARBA00022553"/>
    </source>
</evidence>
<dbReference type="PANTHER" id="PTHR48111:SF40">
    <property type="entry name" value="PHOSPHATE REGULON TRANSCRIPTIONAL REGULATORY PROTEIN PHOB"/>
    <property type="match status" value="1"/>
</dbReference>
<dbReference type="SMART" id="SM00862">
    <property type="entry name" value="Trans_reg_C"/>
    <property type="match status" value="1"/>
</dbReference>
<evidence type="ECO:0000313" key="9">
    <source>
        <dbReference type="Proteomes" id="UP001216253"/>
    </source>
</evidence>
<dbReference type="InterPro" id="IPR039420">
    <property type="entry name" value="WalR-like"/>
</dbReference>
<dbReference type="SMART" id="SM00448">
    <property type="entry name" value="REC"/>
    <property type="match status" value="1"/>
</dbReference>
<keyword evidence="2" id="KW-0902">Two-component regulatory system</keyword>
<proteinExistence type="predicted"/>
<evidence type="ECO:0000313" key="8">
    <source>
        <dbReference type="EMBL" id="MDE8650212.1"/>
    </source>
</evidence>
<keyword evidence="9" id="KW-1185">Reference proteome</keyword>
<dbReference type="CDD" id="cd00383">
    <property type="entry name" value="trans_reg_C"/>
    <property type="match status" value="1"/>
</dbReference>
<gene>
    <name evidence="8" type="ORF">PYV00_00590</name>
</gene>
<evidence type="ECO:0000256" key="5">
    <source>
        <dbReference type="PROSITE-ProRule" id="PRU01091"/>
    </source>
</evidence>
<dbReference type="InterPro" id="IPR011006">
    <property type="entry name" value="CheY-like_superfamily"/>
</dbReference>
<comment type="caution">
    <text evidence="8">The sequence shown here is derived from an EMBL/GenBank/DDBJ whole genome shotgun (WGS) entry which is preliminary data.</text>
</comment>
<name>A0ABT5WJJ1_9SPHN</name>
<dbReference type="RefSeq" id="WP_275226294.1">
    <property type="nucleotide sequence ID" value="NZ_JARESE010000001.1"/>
</dbReference>
<dbReference type="InterPro" id="IPR001789">
    <property type="entry name" value="Sig_transdc_resp-reg_receiver"/>
</dbReference>
<dbReference type="Gene3D" id="6.10.250.690">
    <property type="match status" value="1"/>
</dbReference>
<dbReference type="InterPro" id="IPR036388">
    <property type="entry name" value="WH-like_DNA-bd_sf"/>
</dbReference>
<protein>
    <submittedName>
        <fullName evidence="8">Response regulator transcription factor</fullName>
    </submittedName>
</protein>
<feature type="domain" description="OmpR/PhoB-type" evidence="7">
    <location>
        <begin position="127"/>
        <end position="213"/>
    </location>
</feature>
<dbReference type="Pfam" id="PF00072">
    <property type="entry name" value="Response_reg"/>
    <property type="match status" value="1"/>
</dbReference>
<dbReference type="Proteomes" id="UP001216253">
    <property type="component" value="Unassembled WGS sequence"/>
</dbReference>
<keyword evidence="1 4" id="KW-0597">Phosphoprotein</keyword>
<evidence type="ECO:0000256" key="2">
    <source>
        <dbReference type="ARBA" id="ARBA00023012"/>
    </source>
</evidence>
<dbReference type="SUPFAM" id="SSF52172">
    <property type="entry name" value="CheY-like"/>
    <property type="match status" value="1"/>
</dbReference>
<sequence>MRIGILEDDVTLLKQIENILIEDGYCCRSFFTGQELMRFLVRDSFDVLIIDWNVPEISGIDLVKWLRHRDTTHVPVIMLTSRIDEDDIVRALNAGVDEYIAKPVSPAVLLARVRALLRLAYPKSGLSNLEQYGQFAFNTRTETLSIHGDPVQLTALEFSLALLLFRNLNRTLSRSYVFETVWGGNKTLQTRTVDTHISNIRRKIGLRPGRSHQ</sequence>
<evidence type="ECO:0000259" key="6">
    <source>
        <dbReference type="PROSITE" id="PS50110"/>
    </source>
</evidence>
<feature type="domain" description="Response regulatory" evidence="6">
    <location>
        <begin position="2"/>
        <end position="117"/>
    </location>
</feature>
<dbReference type="PROSITE" id="PS50110">
    <property type="entry name" value="RESPONSE_REGULATORY"/>
    <property type="match status" value="1"/>
</dbReference>